<evidence type="ECO:0000256" key="6">
    <source>
        <dbReference type="ARBA" id="ARBA00023004"/>
    </source>
</evidence>
<feature type="domain" description="Cytochrome b5 heme-binding" evidence="8">
    <location>
        <begin position="14"/>
        <end position="84"/>
    </location>
</feature>
<dbReference type="GO" id="GO:0006790">
    <property type="term" value="P:sulfur compound metabolic process"/>
    <property type="evidence" value="ECO:0007669"/>
    <property type="project" value="TreeGrafter"/>
</dbReference>
<dbReference type="AlphaFoldDB" id="A0A9W7EEK1"/>
<comment type="cofactor">
    <cofactor evidence="1">
        <name>Mo-molybdopterin</name>
        <dbReference type="ChEBI" id="CHEBI:71302"/>
    </cofactor>
</comment>
<protein>
    <recommendedName>
        <fullName evidence="8">Cytochrome b5 heme-binding domain-containing protein</fullName>
    </recommendedName>
</protein>
<dbReference type="PANTHER" id="PTHR19372:SF7">
    <property type="entry name" value="SULFITE OXIDASE, MITOCHONDRIAL"/>
    <property type="match status" value="1"/>
</dbReference>
<dbReference type="Gene3D" id="3.10.120.10">
    <property type="entry name" value="Cytochrome b5-like heme/steroid binding domain"/>
    <property type="match status" value="1"/>
</dbReference>
<dbReference type="SUPFAM" id="SSF55856">
    <property type="entry name" value="Cytochrome b5-like heme/steroid binding domain"/>
    <property type="match status" value="1"/>
</dbReference>
<dbReference type="PROSITE" id="PS00191">
    <property type="entry name" value="CYTOCHROME_B5_1"/>
    <property type="match status" value="1"/>
</dbReference>
<dbReference type="Pfam" id="PF00173">
    <property type="entry name" value="Cyt-b5"/>
    <property type="match status" value="1"/>
</dbReference>
<keyword evidence="10" id="KW-1185">Reference proteome</keyword>
<reference evidence="9" key="1">
    <citation type="submission" date="2022-07" db="EMBL/GenBank/DDBJ databases">
        <title>Genome analysis of Parmales, a sister group of diatoms, reveals the evolutionary specialization of diatoms from phago-mixotrophs to photoautotrophs.</title>
        <authorList>
            <person name="Ban H."/>
            <person name="Sato S."/>
            <person name="Yoshikawa S."/>
            <person name="Kazumasa Y."/>
            <person name="Nakamura Y."/>
            <person name="Ichinomiya M."/>
            <person name="Saitoh K."/>
            <person name="Sato N."/>
            <person name="Blanc-Mathieu R."/>
            <person name="Endo H."/>
            <person name="Kuwata A."/>
            <person name="Ogata H."/>
        </authorList>
    </citation>
    <scope>NUCLEOTIDE SEQUENCE</scope>
</reference>
<accession>A0A9W7EEK1</accession>
<dbReference type="InterPro" id="IPR000572">
    <property type="entry name" value="OxRdtase_Mopterin-bd_dom"/>
</dbReference>
<evidence type="ECO:0000259" key="8">
    <source>
        <dbReference type="PROSITE" id="PS50255"/>
    </source>
</evidence>
<dbReference type="GO" id="GO:0020037">
    <property type="term" value="F:heme binding"/>
    <property type="evidence" value="ECO:0007669"/>
    <property type="project" value="UniProtKB-UniRule"/>
</dbReference>
<name>A0A9W7EEK1_9STRA</name>
<dbReference type="Gene3D" id="3.90.420.10">
    <property type="entry name" value="Oxidoreductase, molybdopterin-binding domain"/>
    <property type="match status" value="1"/>
</dbReference>
<dbReference type="SUPFAM" id="SSF81296">
    <property type="entry name" value="E set domains"/>
    <property type="match status" value="1"/>
</dbReference>
<keyword evidence="5" id="KW-0560">Oxidoreductase</keyword>
<dbReference type="Gene3D" id="2.60.40.650">
    <property type="match status" value="1"/>
</dbReference>
<keyword evidence="4 7" id="KW-0479">Metal-binding</keyword>
<dbReference type="Proteomes" id="UP001165082">
    <property type="component" value="Unassembled WGS sequence"/>
</dbReference>
<gene>
    <name evidence="9" type="ORF">TrRE_jg10374</name>
</gene>
<proteinExistence type="inferred from homology"/>
<dbReference type="InterPro" id="IPR036400">
    <property type="entry name" value="Cyt_B5-like_heme/steroid_sf"/>
</dbReference>
<evidence type="ECO:0000256" key="1">
    <source>
        <dbReference type="ARBA" id="ARBA00001924"/>
    </source>
</evidence>
<dbReference type="OrthoDB" id="10051395at2759"/>
<dbReference type="InterPro" id="IPR001199">
    <property type="entry name" value="Cyt_B5-like_heme/steroid-bd"/>
</dbReference>
<evidence type="ECO:0000256" key="7">
    <source>
        <dbReference type="RuleBase" id="RU362121"/>
    </source>
</evidence>
<sequence length="464" mass="50946">MSARKLARAVSPGHNTASSIYVIYKNIVYDATEFLASHPGGSGKLLLAGGQHLEPFWAVFKQHEGREYVVRDVLASLPVVGELRDEDKVFVHKVENPYIHEPVRTGALKYHSVTPCNAECTDEGLRTFITDSGDYYIRHHGPVPIVEDKEGYEIDVGGMMLNLGSIETIAGGRTSVTSTMQCGGNRRGRFEAHQKTSGTQWGVGAISTAKWEGFALRDVLKMCYTEEEISRHSHVHVEGMDGTLISVPRDRAMDPSKDVILATKMNDEDITPDHGFPARLIVPGVVGVRNIKWVKRITLAPEEADSMWQTGHAYKVLPTWVKNVSEVDITEYEGMMEMQPQSATTAASKTRGGGVSVEGFAYSGGGRKIVRVEVSFDGGETWRDAELKEGAAQGSGRAWAWTMWSYEGEGGKGGLGGKGKVWCRATDEGGRGQPEGVEGIWNLRGLGCNAWHERYVEEEEEEEA</sequence>
<dbReference type="SMART" id="SM01117">
    <property type="entry name" value="Cyt-b5"/>
    <property type="match status" value="1"/>
</dbReference>
<evidence type="ECO:0000313" key="10">
    <source>
        <dbReference type="Proteomes" id="UP001165082"/>
    </source>
</evidence>
<dbReference type="SUPFAM" id="SSF56524">
    <property type="entry name" value="Oxidoreductase molybdopterin-binding domain"/>
    <property type="match status" value="1"/>
</dbReference>
<keyword evidence="3 7" id="KW-0349">Heme</keyword>
<dbReference type="GO" id="GO:0043546">
    <property type="term" value="F:molybdopterin cofactor binding"/>
    <property type="evidence" value="ECO:0007669"/>
    <property type="project" value="TreeGrafter"/>
</dbReference>
<dbReference type="PANTHER" id="PTHR19372">
    <property type="entry name" value="SULFITE REDUCTASE"/>
    <property type="match status" value="1"/>
</dbReference>
<dbReference type="InterPro" id="IPR036374">
    <property type="entry name" value="OxRdtase_Mopterin-bd_sf"/>
</dbReference>
<keyword evidence="2" id="KW-0500">Molybdenum</keyword>
<dbReference type="InterPro" id="IPR018506">
    <property type="entry name" value="Cyt_B5_heme-BS"/>
</dbReference>
<dbReference type="PRINTS" id="PR00407">
    <property type="entry name" value="EUMOPTERIN"/>
</dbReference>
<dbReference type="Pfam" id="PF00174">
    <property type="entry name" value="Oxidored_molyb"/>
    <property type="match status" value="1"/>
</dbReference>
<evidence type="ECO:0000256" key="5">
    <source>
        <dbReference type="ARBA" id="ARBA00023002"/>
    </source>
</evidence>
<dbReference type="InterPro" id="IPR014756">
    <property type="entry name" value="Ig_E-set"/>
</dbReference>
<comment type="similarity">
    <text evidence="7">Belongs to the cytochrome b5 family.</text>
</comment>
<dbReference type="PROSITE" id="PS50255">
    <property type="entry name" value="CYTOCHROME_B5_2"/>
    <property type="match status" value="1"/>
</dbReference>
<dbReference type="GO" id="GO:0008482">
    <property type="term" value="F:sulfite oxidase activity"/>
    <property type="evidence" value="ECO:0007669"/>
    <property type="project" value="TreeGrafter"/>
</dbReference>
<keyword evidence="6 7" id="KW-0408">Iron</keyword>
<evidence type="ECO:0000256" key="4">
    <source>
        <dbReference type="ARBA" id="ARBA00022723"/>
    </source>
</evidence>
<evidence type="ECO:0000256" key="3">
    <source>
        <dbReference type="ARBA" id="ARBA00022617"/>
    </source>
</evidence>
<dbReference type="GO" id="GO:0030151">
    <property type="term" value="F:molybdenum ion binding"/>
    <property type="evidence" value="ECO:0007669"/>
    <property type="project" value="InterPro"/>
</dbReference>
<comment type="caution">
    <text evidence="9">The sequence shown here is derived from an EMBL/GenBank/DDBJ whole genome shotgun (WGS) entry which is preliminary data.</text>
</comment>
<dbReference type="EMBL" id="BRXZ01001608">
    <property type="protein sequence ID" value="GMH75140.1"/>
    <property type="molecule type" value="Genomic_DNA"/>
</dbReference>
<evidence type="ECO:0000313" key="9">
    <source>
        <dbReference type="EMBL" id="GMH75140.1"/>
    </source>
</evidence>
<dbReference type="Pfam" id="PF03404">
    <property type="entry name" value="Mo-co_dimer"/>
    <property type="match status" value="1"/>
</dbReference>
<dbReference type="InterPro" id="IPR005066">
    <property type="entry name" value="MoCF_OxRdtse_dimer"/>
</dbReference>
<organism evidence="9 10">
    <name type="scientific">Triparma retinervis</name>
    <dbReference type="NCBI Taxonomy" id="2557542"/>
    <lineage>
        <taxon>Eukaryota</taxon>
        <taxon>Sar</taxon>
        <taxon>Stramenopiles</taxon>
        <taxon>Ochrophyta</taxon>
        <taxon>Bolidophyceae</taxon>
        <taxon>Parmales</taxon>
        <taxon>Triparmaceae</taxon>
        <taxon>Triparma</taxon>
    </lineage>
</organism>
<dbReference type="GO" id="GO:0005739">
    <property type="term" value="C:mitochondrion"/>
    <property type="evidence" value="ECO:0007669"/>
    <property type="project" value="TreeGrafter"/>
</dbReference>
<evidence type="ECO:0000256" key="2">
    <source>
        <dbReference type="ARBA" id="ARBA00022505"/>
    </source>
</evidence>
<dbReference type="InterPro" id="IPR008335">
    <property type="entry name" value="Mopterin_OxRdtase_euk"/>
</dbReference>